<name>A0ABS4CPQ0_9ENTE</name>
<proteinExistence type="inferred from homology"/>
<gene>
    <name evidence="3" type="ORF">I6N96_16930</name>
</gene>
<dbReference type="Proteomes" id="UP000673375">
    <property type="component" value="Unassembled WGS sequence"/>
</dbReference>
<evidence type="ECO:0000256" key="1">
    <source>
        <dbReference type="ARBA" id="ARBA00034117"/>
    </source>
</evidence>
<reference evidence="3 4" key="1">
    <citation type="submission" date="2020-12" db="EMBL/GenBank/DDBJ databases">
        <title>Vagococcus allomyrinae sp. nov. and Enterococcus lavae sp. nov., isolated from the larvae of Allomyrina dichotoma.</title>
        <authorList>
            <person name="Lee S.D."/>
        </authorList>
    </citation>
    <scope>NUCLEOTIDE SEQUENCE [LARGE SCALE GENOMIC DNA]</scope>
    <source>
        <strain evidence="3 4">BWM-S5</strain>
    </source>
</reference>
<comment type="caution">
    <text evidence="3">The sequence shown here is derived from an EMBL/GenBank/DDBJ whole genome shotgun (WGS) entry which is preliminary data.</text>
</comment>
<sequence length="498" mass="55876">MVKMNLGEVRTQTADIKSYCRALREGANNLNSVASAIGLEIGISGKTGNSIKSYLSSMYPALAKTMIMHADGIEEANQAYVDGYVSMCGGKSLDSEVLEKQIASYDSSIQSLESSKASQEQWYRGQDIATKGAIREEYQEYINSLASSIATNEKERGKLKEKLDKLLTFNGQSSAYFSITEETKGLMNEGLSLLGGDISTGKIGTGSWNGQGFTKIETNWQTRVHETWEELKEPEIFKEPYGGDQGSARYATGEEKERIYEIIRQYYPNMTEDEMKILLSRLNNEGCGYVAITNSLFIQYKGKEEEFEKTFGFPMFRTSASGKKEYNFNALIVDLYCATDNHNADKFLWFTIGDKVNKFEDYDKTDGDKKDYKITEDQTGSGTNSDNRNYRIQKYLDDHNAGISASVDSGHKISVNSYNDLLKKGDVMVKIYEGETIYKESDNGELSEYMTMGKNEGHIMAVTGIDDQGNLIVSSWGERYIIKTKECKNGDLEVITYE</sequence>
<protein>
    <recommendedName>
        <fullName evidence="2">LXG domain-containing protein</fullName>
    </recommendedName>
</protein>
<comment type="similarity">
    <text evidence="1">In the N-terminal section; belongs to the LXG family.</text>
</comment>
<evidence type="ECO:0000259" key="2">
    <source>
        <dbReference type="PROSITE" id="PS51756"/>
    </source>
</evidence>
<keyword evidence="4" id="KW-1185">Reference proteome</keyword>
<evidence type="ECO:0000313" key="4">
    <source>
        <dbReference type="Proteomes" id="UP000673375"/>
    </source>
</evidence>
<accession>A0ABS4CPQ0</accession>
<feature type="domain" description="LXG" evidence="2">
    <location>
        <begin position="1"/>
        <end position="241"/>
    </location>
</feature>
<dbReference type="PROSITE" id="PS51756">
    <property type="entry name" value="LXG"/>
    <property type="match status" value="1"/>
</dbReference>
<dbReference type="InterPro" id="IPR006829">
    <property type="entry name" value="LXG_dom"/>
</dbReference>
<dbReference type="EMBL" id="JAEDXU010000011">
    <property type="protein sequence ID" value="MBP1047977.1"/>
    <property type="molecule type" value="Genomic_DNA"/>
</dbReference>
<organism evidence="3 4">
    <name type="scientific">Enterococcus larvae</name>
    <dbReference type="NCBI Taxonomy" id="2794352"/>
    <lineage>
        <taxon>Bacteria</taxon>
        <taxon>Bacillati</taxon>
        <taxon>Bacillota</taxon>
        <taxon>Bacilli</taxon>
        <taxon>Lactobacillales</taxon>
        <taxon>Enterococcaceae</taxon>
        <taxon>Enterococcus</taxon>
    </lineage>
</organism>
<dbReference type="RefSeq" id="WP_209558754.1">
    <property type="nucleotide sequence ID" value="NZ_JAEDXU010000011.1"/>
</dbReference>
<evidence type="ECO:0000313" key="3">
    <source>
        <dbReference type="EMBL" id="MBP1047977.1"/>
    </source>
</evidence>